<dbReference type="GO" id="GO:0005737">
    <property type="term" value="C:cytoplasm"/>
    <property type="evidence" value="ECO:0007669"/>
    <property type="project" value="TreeGrafter"/>
</dbReference>
<dbReference type="SUPFAM" id="SSF52540">
    <property type="entry name" value="P-loop containing nucleoside triphosphate hydrolases"/>
    <property type="match status" value="1"/>
</dbReference>
<evidence type="ECO:0000256" key="2">
    <source>
        <dbReference type="ARBA" id="ARBA00022741"/>
    </source>
</evidence>
<name>A0A284QZD6_ARMOS</name>
<dbReference type="Proteomes" id="UP000219338">
    <property type="component" value="Unassembled WGS sequence"/>
</dbReference>
<keyword evidence="4 5" id="KW-0342">GTP-binding</keyword>
<dbReference type="FunFam" id="3.40.50.300:FF:000338">
    <property type="entry name" value="GPN-loop GTPase 2"/>
    <property type="match status" value="1"/>
</dbReference>
<evidence type="ECO:0000256" key="1">
    <source>
        <dbReference type="ARBA" id="ARBA00005290"/>
    </source>
</evidence>
<evidence type="ECO:0000256" key="3">
    <source>
        <dbReference type="ARBA" id="ARBA00022801"/>
    </source>
</evidence>
<evidence type="ECO:0000256" key="5">
    <source>
        <dbReference type="RuleBase" id="RU365059"/>
    </source>
</evidence>
<protein>
    <recommendedName>
        <fullName evidence="5">GPN-loop GTPase 2</fullName>
    </recommendedName>
</protein>
<keyword evidence="7" id="KW-1185">Reference proteome</keyword>
<dbReference type="CDD" id="cd17871">
    <property type="entry name" value="GPN2"/>
    <property type="match status" value="1"/>
</dbReference>
<dbReference type="GO" id="GO:0003924">
    <property type="term" value="F:GTPase activity"/>
    <property type="evidence" value="ECO:0007669"/>
    <property type="project" value="TreeGrafter"/>
</dbReference>
<dbReference type="PANTHER" id="PTHR21231">
    <property type="entry name" value="XPA-BINDING PROTEIN 1-RELATED"/>
    <property type="match status" value="1"/>
</dbReference>
<comment type="subunit">
    <text evidence="5">Binds to RNA polymerase II (RNAPII).</text>
</comment>
<dbReference type="InterPro" id="IPR030231">
    <property type="entry name" value="Gpn2"/>
</dbReference>
<keyword evidence="3 5" id="KW-0378">Hydrolase</keyword>
<gene>
    <name evidence="6" type="ORF">ARMOST_05157</name>
</gene>
<dbReference type="AlphaFoldDB" id="A0A284QZD6"/>
<comment type="similarity">
    <text evidence="1 5">Belongs to the GPN-loop GTPase family.</text>
</comment>
<sequence length="338" mass="37812">MPFGEIICGSPGSGKSTYCYGKHQLFTALSRPISIVNLDPANDNIPYPCVIDISSLITLQDVMNEYQLGPNGGMLYCMEYLEANYDWLEDRLKELGKDAYVLFDLPGQVELSTNHESVKRIIERLTKGGFRLAAVHLCDAHYITDASKYISVLLLSLRAMLHLELPHVNVLSKIDLISQYGDLDFNLSFYTEVQDLSYLSNALEASAPRRYAALNMALVSLIEDYNLVGFETLAVEDKTSMMHLTRTIDRVTGYVFVPPANSSMPPDAVPDQHHVPSSARPNTYALFSSAINSVGGYDVRDVQERWIDAKEEWDEWEKAMWKKEGEAARAANPATGIK</sequence>
<keyword evidence="2 5" id="KW-0547">Nucleotide-binding</keyword>
<dbReference type="InterPro" id="IPR004130">
    <property type="entry name" value="Gpn"/>
</dbReference>
<dbReference type="OMA" id="ATHNYFL"/>
<dbReference type="PANTHER" id="PTHR21231:SF3">
    <property type="entry name" value="GPN-LOOP GTPASE 2"/>
    <property type="match status" value="1"/>
</dbReference>
<organism evidence="6 7">
    <name type="scientific">Armillaria ostoyae</name>
    <name type="common">Armillaria root rot fungus</name>
    <dbReference type="NCBI Taxonomy" id="47428"/>
    <lineage>
        <taxon>Eukaryota</taxon>
        <taxon>Fungi</taxon>
        <taxon>Dikarya</taxon>
        <taxon>Basidiomycota</taxon>
        <taxon>Agaricomycotina</taxon>
        <taxon>Agaricomycetes</taxon>
        <taxon>Agaricomycetidae</taxon>
        <taxon>Agaricales</taxon>
        <taxon>Marasmiineae</taxon>
        <taxon>Physalacriaceae</taxon>
        <taxon>Armillaria</taxon>
    </lineage>
</organism>
<dbReference type="GO" id="GO:0005525">
    <property type="term" value="F:GTP binding"/>
    <property type="evidence" value="ECO:0007669"/>
    <property type="project" value="UniProtKB-KW"/>
</dbReference>
<proteinExistence type="inferred from homology"/>
<dbReference type="Pfam" id="PF03029">
    <property type="entry name" value="ATP_bind_1"/>
    <property type="match status" value="1"/>
</dbReference>
<dbReference type="Gene3D" id="3.40.50.300">
    <property type="entry name" value="P-loop containing nucleotide triphosphate hydrolases"/>
    <property type="match status" value="1"/>
</dbReference>
<evidence type="ECO:0000313" key="6">
    <source>
        <dbReference type="EMBL" id="SJL01833.1"/>
    </source>
</evidence>
<dbReference type="InterPro" id="IPR027417">
    <property type="entry name" value="P-loop_NTPase"/>
</dbReference>
<accession>A0A284QZD6</accession>
<dbReference type="EMBL" id="FUEG01000003">
    <property type="protein sequence ID" value="SJL01833.1"/>
    <property type="molecule type" value="Genomic_DNA"/>
</dbReference>
<evidence type="ECO:0000256" key="4">
    <source>
        <dbReference type="ARBA" id="ARBA00023134"/>
    </source>
</evidence>
<comment type="function">
    <text evidence="5">Small GTPase required for proper localization of RNA polymerase II and III (RNAPII and RNAPIII). May act at an RNAP assembly step prior to nuclear import.</text>
</comment>
<evidence type="ECO:0000313" key="7">
    <source>
        <dbReference type="Proteomes" id="UP000219338"/>
    </source>
</evidence>
<reference evidence="7" key="1">
    <citation type="journal article" date="2017" name="Nat. Ecol. Evol.">
        <title>Genome expansion and lineage-specific genetic innovations in the forest pathogenic fungi Armillaria.</title>
        <authorList>
            <person name="Sipos G."/>
            <person name="Prasanna A.N."/>
            <person name="Walter M.C."/>
            <person name="O'Connor E."/>
            <person name="Balint B."/>
            <person name="Krizsan K."/>
            <person name="Kiss B."/>
            <person name="Hess J."/>
            <person name="Varga T."/>
            <person name="Slot J."/>
            <person name="Riley R."/>
            <person name="Boka B."/>
            <person name="Rigling D."/>
            <person name="Barry K."/>
            <person name="Lee J."/>
            <person name="Mihaltcheva S."/>
            <person name="LaButti K."/>
            <person name="Lipzen A."/>
            <person name="Waldron R."/>
            <person name="Moloney N.M."/>
            <person name="Sperisen C."/>
            <person name="Kredics L."/>
            <person name="Vagvoelgyi C."/>
            <person name="Patrignani A."/>
            <person name="Fitzpatrick D."/>
            <person name="Nagy I."/>
            <person name="Doyle S."/>
            <person name="Anderson J.B."/>
            <person name="Grigoriev I.V."/>
            <person name="Gueldener U."/>
            <person name="Muensterkoetter M."/>
            <person name="Nagy L.G."/>
        </authorList>
    </citation>
    <scope>NUCLEOTIDE SEQUENCE [LARGE SCALE GENOMIC DNA]</scope>
    <source>
        <strain evidence="7">C18/9</strain>
    </source>
</reference>
<dbReference type="OrthoDB" id="5839at2759"/>
<dbReference type="STRING" id="47428.A0A284QZD6"/>